<dbReference type="PANTHER" id="PTHR10204">
    <property type="entry name" value="NAD P H OXIDOREDUCTASE-RELATED"/>
    <property type="match status" value="1"/>
</dbReference>
<comment type="caution">
    <text evidence="4">The sequence shown here is derived from an EMBL/GenBank/DDBJ whole genome shotgun (WGS) entry which is preliminary data.</text>
</comment>
<dbReference type="STRING" id="1454373.ACMU_03035"/>
<dbReference type="PANTHER" id="PTHR10204:SF34">
    <property type="entry name" value="NAD(P)H DEHYDROGENASE [QUINONE] 1 ISOFORM 1"/>
    <property type="match status" value="1"/>
</dbReference>
<dbReference type="InterPro" id="IPR029039">
    <property type="entry name" value="Flavoprotein-like_sf"/>
</dbReference>
<dbReference type="RefSeq" id="WP_051587840.1">
    <property type="nucleotide sequence ID" value="NZ_JFKE01000001.1"/>
</dbReference>
<dbReference type="Proteomes" id="UP000026249">
    <property type="component" value="Unassembled WGS sequence"/>
</dbReference>
<dbReference type="OrthoDB" id="9798454at2"/>
<dbReference type="EMBL" id="JFKE01000001">
    <property type="protein sequence ID" value="KAJ57496.1"/>
    <property type="molecule type" value="Genomic_DNA"/>
</dbReference>
<proteinExistence type="inferred from homology"/>
<keyword evidence="2" id="KW-0560">Oxidoreductase</keyword>
<dbReference type="Gene3D" id="3.40.50.360">
    <property type="match status" value="1"/>
</dbReference>
<evidence type="ECO:0000259" key="3">
    <source>
        <dbReference type="Pfam" id="PF02525"/>
    </source>
</evidence>
<dbReference type="SUPFAM" id="SSF52218">
    <property type="entry name" value="Flavoproteins"/>
    <property type="match status" value="1"/>
</dbReference>
<dbReference type="AlphaFoldDB" id="A0A037ZM47"/>
<accession>A0A037ZM47</accession>
<protein>
    <recommendedName>
        <fullName evidence="3">Flavodoxin-like fold domain-containing protein</fullName>
    </recommendedName>
</protein>
<evidence type="ECO:0000313" key="5">
    <source>
        <dbReference type="Proteomes" id="UP000026249"/>
    </source>
</evidence>
<dbReference type="GO" id="GO:0003955">
    <property type="term" value="F:NAD(P)H dehydrogenase (quinone) activity"/>
    <property type="evidence" value="ECO:0007669"/>
    <property type="project" value="TreeGrafter"/>
</dbReference>
<organism evidence="4 5">
    <name type="scientific">Actibacterium mucosum KCTC 23349</name>
    <dbReference type="NCBI Taxonomy" id="1454373"/>
    <lineage>
        <taxon>Bacteria</taxon>
        <taxon>Pseudomonadati</taxon>
        <taxon>Pseudomonadota</taxon>
        <taxon>Alphaproteobacteria</taxon>
        <taxon>Rhodobacterales</taxon>
        <taxon>Roseobacteraceae</taxon>
        <taxon>Actibacterium</taxon>
    </lineage>
</organism>
<reference evidence="4 5" key="1">
    <citation type="submission" date="2014-03" db="EMBL/GenBank/DDBJ databases">
        <title>Draft Genome Sequence of Actibacterium mucosum KCTC 23349, a Marine Alphaproteobacterium with Complex Ionic Requirements Isolated from Mediterranean Seawater at Malvarrosa Beach, Valencia, Spain.</title>
        <authorList>
            <person name="Arahal D.R."/>
            <person name="Shao Z."/>
            <person name="Lai Q."/>
            <person name="Pujalte M.J."/>
        </authorList>
    </citation>
    <scope>NUCLEOTIDE SEQUENCE [LARGE SCALE GENOMIC DNA]</scope>
    <source>
        <strain evidence="4 5">KCTC 23349</strain>
    </source>
</reference>
<evidence type="ECO:0000256" key="1">
    <source>
        <dbReference type="ARBA" id="ARBA00006252"/>
    </source>
</evidence>
<keyword evidence="5" id="KW-1185">Reference proteome</keyword>
<gene>
    <name evidence="4" type="ORF">ACMU_03035</name>
</gene>
<sequence length="192" mass="21135">MHVLCVIDHPEPGSFSHQIAARFAEGLARASHSHEVADLHAEGFDPRWTAADAAVFRGAAVPGDVAAEQERIDRADALALIFPLFWYGMPAMTKGWFDRVWSFGWAYDQVDDPGASLQRPRRALMLIPAGGRPEDWHPKGVDKDIARIWRDGMLGLFGMGTADIRLLTGAAVEPEARRDAILTEAFEAGRAF</sequence>
<comment type="similarity">
    <text evidence="1">Belongs to the NAD(P)H dehydrogenase (quinone) family.</text>
</comment>
<dbReference type="InterPro" id="IPR051545">
    <property type="entry name" value="NAD(P)H_dehydrogenase_qn"/>
</dbReference>
<evidence type="ECO:0000313" key="4">
    <source>
        <dbReference type="EMBL" id="KAJ57496.1"/>
    </source>
</evidence>
<dbReference type="InterPro" id="IPR003680">
    <property type="entry name" value="Flavodoxin_fold"/>
</dbReference>
<feature type="domain" description="Flavodoxin-like fold" evidence="3">
    <location>
        <begin position="1"/>
        <end position="181"/>
    </location>
</feature>
<evidence type="ECO:0000256" key="2">
    <source>
        <dbReference type="ARBA" id="ARBA00023002"/>
    </source>
</evidence>
<name>A0A037ZM47_9RHOB</name>
<dbReference type="GO" id="GO:0005829">
    <property type="term" value="C:cytosol"/>
    <property type="evidence" value="ECO:0007669"/>
    <property type="project" value="TreeGrafter"/>
</dbReference>
<dbReference type="Pfam" id="PF02525">
    <property type="entry name" value="Flavodoxin_2"/>
    <property type="match status" value="1"/>
</dbReference>